<dbReference type="EMBL" id="CP012333">
    <property type="protein sequence ID" value="AKV02929.1"/>
    <property type="molecule type" value="Genomic_DNA"/>
</dbReference>
<evidence type="ECO:0000313" key="3">
    <source>
        <dbReference type="Proteomes" id="UP000064967"/>
    </source>
</evidence>
<sequence>MDGRGTSVARRARMLLLLRPSFIGLVFVGVALVSATLVSRKLSERFDAAKSVSSESCRAFRAEPGHAHARVCNDDSFAPSPWPSFREGLAAIATAKNALDCHDTAGAVPSLTRALQIANELDDRATLTSAVLSARLVSETLVLLERRDALLDREFRKSLLGGVHLRSARHPFEAERIDRLWMLANADHKTWFGRSAVLEFVLVDSMVQNDVVLDAMGRAIAEGNVEKCKVEARRTVGVFTSDGLDASLCPMMGTVVHTSRRLEETRSALANADPW</sequence>
<evidence type="ECO:0000256" key="1">
    <source>
        <dbReference type="SAM" id="Phobius"/>
    </source>
</evidence>
<protein>
    <submittedName>
        <fullName evidence="2">Uncharacterized protein</fullName>
    </submittedName>
</protein>
<gene>
    <name evidence="2" type="ORF">AKJ09_09592</name>
</gene>
<reference evidence="2 3" key="1">
    <citation type="submission" date="2015-08" db="EMBL/GenBank/DDBJ databases">
        <authorList>
            <person name="Babu N.S."/>
            <person name="Beckwith C.J."/>
            <person name="Beseler K.G."/>
            <person name="Brison A."/>
            <person name="Carone J.V."/>
            <person name="Caskin T.P."/>
            <person name="Diamond M."/>
            <person name="Durham M.E."/>
            <person name="Foxe J.M."/>
            <person name="Go M."/>
            <person name="Henderson B.A."/>
            <person name="Jones I.B."/>
            <person name="McGettigan J.A."/>
            <person name="Micheletti S.J."/>
            <person name="Nasrallah M.E."/>
            <person name="Ortiz D."/>
            <person name="Piller C.R."/>
            <person name="Privatt S.R."/>
            <person name="Schneider S.L."/>
            <person name="Sharp S."/>
            <person name="Smith T.C."/>
            <person name="Stanton J.D."/>
            <person name="Ullery H.E."/>
            <person name="Wilson R.J."/>
            <person name="Serrano M.G."/>
            <person name="Buck G."/>
            <person name="Lee V."/>
            <person name="Wang Y."/>
            <person name="Carvalho R."/>
            <person name="Voegtly L."/>
            <person name="Shi R."/>
            <person name="Duckworth R."/>
            <person name="Johnson A."/>
            <person name="Loviza R."/>
            <person name="Walstead R."/>
            <person name="Shah Z."/>
            <person name="Kiflezghi M."/>
            <person name="Wade K."/>
            <person name="Ball S.L."/>
            <person name="Bradley K.W."/>
            <person name="Asai D.J."/>
            <person name="Bowman C.A."/>
            <person name="Russell D.A."/>
            <person name="Pope W.H."/>
            <person name="Jacobs-Sera D."/>
            <person name="Hendrix R.W."/>
            <person name="Hatfull G.F."/>
        </authorList>
    </citation>
    <scope>NUCLEOTIDE SEQUENCE [LARGE SCALE GENOMIC DNA]</scope>
    <source>
        <strain evidence="2 3">DSM 27648</strain>
    </source>
</reference>
<name>A0A0K1QB13_9BACT</name>
<accession>A0A0K1QB13</accession>
<dbReference type="KEGG" id="llu:AKJ09_09592"/>
<keyword evidence="3" id="KW-1185">Reference proteome</keyword>
<keyword evidence="1" id="KW-0472">Membrane</keyword>
<organism evidence="2 3">
    <name type="scientific">Labilithrix luteola</name>
    <dbReference type="NCBI Taxonomy" id="1391654"/>
    <lineage>
        <taxon>Bacteria</taxon>
        <taxon>Pseudomonadati</taxon>
        <taxon>Myxococcota</taxon>
        <taxon>Polyangia</taxon>
        <taxon>Polyangiales</taxon>
        <taxon>Labilitrichaceae</taxon>
        <taxon>Labilithrix</taxon>
    </lineage>
</organism>
<dbReference type="Proteomes" id="UP000064967">
    <property type="component" value="Chromosome"/>
</dbReference>
<keyword evidence="1" id="KW-0812">Transmembrane</keyword>
<dbReference type="AlphaFoldDB" id="A0A0K1QB13"/>
<evidence type="ECO:0000313" key="2">
    <source>
        <dbReference type="EMBL" id="AKV02929.1"/>
    </source>
</evidence>
<proteinExistence type="predicted"/>
<keyword evidence="1" id="KW-1133">Transmembrane helix</keyword>
<feature type="transmembrane region" description="Helical" evidence="1">
    <location>
        <begin position="20"/>
        <end position="38"/>
    </location>
</feature>